<comment type="caution">
    <text evidence="1">The sequence shown here is derived from an EMBL/GenBank/DDBJ whole genome shotgun (WGS) entry which is preliminary data.</text>
</comment>
<protein>
    <submittedName>
        <fullName evidence="1">Uncharacterized protein</fullName>
    </submittedName>
</protein>
<organism evidence="1 2">
    <name type="scientific">Paramecium sonneborni</name>
    <dbReference type="NCBI Taxonomy" id="65129"/>
    <lineage>
        <taxon>Eukaryota</taxon>
        <taxon>Sar</taxon>
        <taxon>Alveolata</taxon>
        <taxon>Ciliophora</taxon>
        <taxon>Intramacronucleata</taxon>
        <taxon>Oligohymenophorea</taxon>
        <taxon>Peniculida</taxon>
        <taxon>Parameciidae</taxon>
        <taxon>Paramecium</taxon>
    </lineage>
</organism>
<name>A0A8S1MYD9_9CILI</name>
<reference evidence="1" key="1">
    <citation type="submission" date="2021-01" db="EMBL/GenBank/DDBJ databases">
        <authorList>
            <consortium name="Genoscope - CEA"/>
            <person name="William W."/>
        </authorList>
    </citation>
    <scope>NUCLEOTIDE SEQUENCE</scope>
</reference>
<evidence type="ECO:0000313" key="1">
    <source>
        <dbReference type="EMBL" id="CAD8080034.1"/>
    </source>
</evidence>
<evidence type="ECO:0000313" key="2">
    <source>
        <dbReference type="Proteomes" id="UP000692954"/>
    </source>
</evidence>
<proteinExistence type="predicted"/>
<gene>
    <name evidence="1" type="ORF">PSON_ATCC_30995.1.T0400035</name>
</gene>
<dbReference type="OrthoDB" id="298200at2759"/>
<dbReference type="EMBL" id="CAJJDN010000040">
    <property type="protein sequence ID" value="CAD8080034.1"/>
    <property type="molecule type" value="Genomic_DNA"/>
</dbReference>
<dbReference type="AlphaFoldDB" id="A0A8S1MYD9"/>
<accession>A0A8S1MYD9</accession>
<keyword evidence="2" id="KW-1185">Reference proteome</keyword>
<sequence length="220" mass="25696">MRNQSVKQETSLITKKKYIKAKIDFQKYSFMENRQNYQSLTCSTQQDSNSSSNIQFQSLRQLSPTDQADKIKDQPIKISSQKLIKMNSREFQDPNKIKKGGFYKKISPQVNLNHDNIEVTFVRGFNLYNESDRMEEKKKSLKIDKEVTIQEISNPKVQVKSSRRFTNDNAQFQASVNKGILSCYKTLFLKDQPKKDQISLCFTNQPLSARTQKINLKQYK</sequence>
<dbReference type="Proteomes" id="UP000692954">
    <property type="component" value="Unassembled WGS sequence"/>
</dbReference>